<name>A0A448PNU5_ACTVI</name>
<dbReference type="EMBL" id="LR134477">
    <property type="protein sequence ID" value="VEI18045.1"/>
    <property type="molecule type" value="Genomic_DNA"/>
</dbReference>
<dbReference type="RefSeq" id="WP_126414881.1">
    <property type="nucleotide sequence ID" value="NZ_JASPER010000008.1"/>
</dbReference>
<evidence type="ECO:0000313" key="2">
    <source>
        <dbReference type="Proteomes" id="UP000268658"/>
    </source>
</evidence>
<sequence length="440" mass="46272">MNLTTSFTGSRGPRFPAPDVARGLMLLFIALANIPFWVITTRSSAPGDAADTAWLWVRTLLVDHRAYPLFALLFGFGLATMINRRIASGTAARLDTLPGVDAGCEPTPQEVAWAREQATVDARRLVRRRGLWMILFGAAHAALFSGDIIGTYGLVAVVFAGWLARKHWKRAAVVSAVLTALVITTMYNMGRFMAAQGLSAAAAQTEATGSSSPLSQVVASVTSWGGNTVATALLSMVVPAMFLGARLADTDLITHPERHRRLLVAVGLIGLGIGAAGGVGYAIWFTGGHLAAWAAPLHEVTGLAGACGWLALLALYAGGPTSDGRLTGLRWLLASVGRRSMTAYLAQTFLFATIFLVVPALTGISLHLGEARAAGIALAVWVVTVGLCAVMEYGGHAGPFETLLRTAVARSERSRRLPAPPAPVTPVGRAVSPGAYELVR</sequence>
<reference evidence="1 2" key="1">
    <citation type="submission" date="2018-12" db="EMBL/GenBank/DDBJ databases">
        <authorList>
            <consortium name="Pathogen Informatics"/>
        </authorList>
    </citation>
    <scope>NUCLEOTIDE SEQUENCE [LARGE SCALE GENOMIC DNA]</scope>
    <source>
        <strain evidence="1 2">NCTC10951</strain>
    </source>
</reference>
<dbReference type="Proteomes" id="UP000268658">
    <property type="component" value="Chromosome"/>
</dbReference>
<dbReference type="Pfam" id="PF04235">
    <property type="entry name" value="DUF418"/>
    <property type="match status" value="1"/>
</dbReference>
<dbReference type="KEGG" id="avc:NCTC10951_02504"/>
<dbReference type="PANTHER" id="PTHR30590:SF2">
    <property type="entry name" value="INNER MEMBRANE PROTEIN"/>
    <property type="match status" value="1"/>
</dbReference>
<dbReference type="InterPro" id="IPR052529">
    <property type="entry name" value="Bact_Transport_Assoc"/>
</dbReference>
<dbReference type="PANTHER" id="PTHR30590">
    <property type="entry name" value="INNER MEMBRANE PROTEIN"/>
    <property type="match status" value="1"/>
</dbReference>
<dbReference type="AlphaFoldDB" id="A0A448PNU5"/>
<dbReference type="OrthoDB" id="2388539at2"/>
<gene>
    <name evidence="1" type="ORF">NCTC10951_02504</name>
</gene>
<dbReference type="InterPro" id="IPR007349">
    <property type="entry name" value="DUF418"/>
</dbReference>
<accession>A0A448PNU5</accession>
<evidence type="ECO:0000313" key="1">
    <source>
        <dbReference type="EMBL" id="VEI18045.1"/>
    </source>
</evidence>
<protein>
    <submittedName>
        <fullName evidence="1">Predicted membrane protein</fullName>
    </submittedName>
</protein>
<organism evidence="1 2">
    <name type="scientific">Actinomyces viscosus</name>
    <dbReference type="NCBI Taxonomy" id="1656"/>
    <lineage>
        <taxon>Bacteria</taxon>
        <taxon>Bacillati</taxon>
        <taxon>Actinomycetota</taxon>
        <taxon>Actinomycetes</taxon>
        <taxon>Actinomycetales</taxon>
        <taxon>Actinomycetaceae</taxon>
        <taxon>Actinomyces</taxon>
    </lineage>
</organism>
<proteinExistence type="predicted"/>